<dbReference type="RefSeq" id="WP_377065280.1">
    <property type="nucleotide sequence ID" value="NZ_JBHSJJ010000007.1"/>
</dbReference>
<dbReference type="Gene3D" id="1.20.120.450">
    <property type="entry name" value="dinb family like domain"/>
    <property type="match status" value="1"/>
</dbReference>
<keyword evidence="3" id="KW-1185">Reference proteome</keyword>
<dbReference type="EMBL" id="JBHSJJ010000007">
    <property type="protein sequence ID" value="MFC4872697.1"/>
    <property type="molecule type" value="Genomic_DNA"/>
</dbReference>
<organism evidence="2 3">
    <name type="scientific">Negadavirga shengliensis</name>
    <dbReference type="NCBI Taxonomy" id="1389218"/>
    <lineage>
        <taxon>Bacteria</taxon>
        <taxon>Pseudomonadati</taxon>
        <taxon>Bacteroidota</taxon>
        <taxon>Cytophagia</taxon>
        <taxon>Cytophagales</taxon>
        <taxon>Cyclobacteriaceae</taxon>
        <taxon>Negadavirga</taxon>
    </lineage>
</organism>
<name>A0ABV9T2H1_9BACT</name>
<evidence type="ECO:0000313" key="2">
    <source>
        <dbReference type="EMBL" id="MFC4872697.1"/>
    </source>
</evidence>
<gene>
    <name evidence="2" type="ORF">ACFPFU_13455</name>
</gene>
<proteinExistence type="predicted"/>
<dbReference type="Proteomes" id="UP001595818">
    <property type="component" value="Unassembled WGS sequence"/>
</dbReference>
<dbReference type="SUPFAM" id="SSF109854">
    <property type="entry name" value="DinB/YfiT-like putative metalloenzymes"/>
    <property type="match status" value="1"/>
</dbReference>
<accession>A0ABV9T2H1</accession>
<dbReference type="Pfam" id="PF12867">
    <property type="entry name" value="DinB_2"/>
    <property type="match status" value="1"/>
</dbReference>
<comment type="caution">
    <text evidence="2">The sequence shown here is derived from an EMBL/GenBank/DDBJ whole genome shotgun (WGS) entry which is preliminary data.</text>
</comment>
<dbReference type="InterPro" id="IPR024775">
    <property type="entry name" value="DinB-like"/>
</dbReference>
<feature type="domain" description="DinB-like" evidence="1">
    <location>
        <begin position="36"/>
        <end position="168"/>
    </location>
</feature>
<evidence type="ECO:0000259" key="1">
    <source>
        <dbReference type="Pfam" id="PF12867"/>
    </source>
</evidence>
<protein>
    <submittedName>
        <fullName evidence="2">DinB family protein</fullName>
    </submittedName>
</protein>
<reference evidence="3" key="1">
    <citation type="journal article" date="2019" name="Int. J. Syst. Evol. Microbiol.">
        <title>The Global Catalogue of Microorganisms (GCM) 10K type strain sequencing project: providing services to taxonomists for standard genome sequencing and annotation.</title>
        <authorList>
            <consortium name="The Broad Institute Genomics Platform"/>
            <consortium name="The Broad Institute Genome Sequencing Center for Infectious Disease"/>
            <person name="Wu L."/>
            <person name="Ma J."/>
        </authorList>
    </citation>
    <scope>NUCLEOTIDE SEQUENCE [LARGE SCALE GENOMIC DNA]</scope>
    <source>
        <strain evidence="3">CGMCC 4.7466</strain>
    </source>
</reference>
<sequence length="178" mass="20667">MGRIQGLMAPGPEEYKPYYERYIASVIGTDIDGMLDRQTAFIKAYYEKLDEERALKSYAPGKWTFKEVLGHLIDTEKVFHFRGVCIARDEKTFLPGFDQDKFVDSAGFNGMEKDLLIQSFELNRLSWACFMDSLREDDWQKTGLVDAHPMSLRAIAYILAGHMEHHIRLFQERYDAIP</sequence>
<dbReference type="InterPro" id="IPR034660">
    <property type="entry name" value="DinB/YfiT-like"/>
</dbReference>
<evidence type="ECO:0000313" key="3">
    <source>
        <dbReference type="Proteomes" id="UP001595818"/>
    </source>
</evidence>